<dbReference type="SUPFAM" id="SSF52743">
    <property type="entry name" value="Subtilisin-like"/>
    <property type="match status" value="1"/>
</dbReference>
<feature type="non-terminal residue" evidence="6">
    <location>
        <position position="532"/>
    </location>
</feature>
<sequence length="532" mass="56507">VRYTHLDLANQMWVNEDEIPNNSIDDDFDGWVDNIHGIDAGDNDGDPDDPIYMGHGTHCAGTIGAEANNGEPHVGVAWDVAIMACKIFGGGSFTSAAMTSVEFSVENGATVANCSWGGVGGNPPLYDVFAAGGEAGMIFSCASGNSAMDNDFSGDWPSGFDLECVIAVAASDNRDEPAVFTNYGLESVDLAAPGVDVFSSISTSDTAYTLMDGTSMSGPHVAGVLALMQGLQPEWSVLQIREKLLESVDPLPSFEGLVATGGRVNAFKAVSNMTGAAGIPDGNMEVSIKPSSGSVLLADTDQSIFVRVIDGAPVTDAVVIGILDDGTELYFNNDGDFPDVQEKDNVYSYYLPLPEEPRKIKITFLVTAPDRSRPTGRKEDYLRVITYNIVPIPENDHFADAAKLSPVSGVVEAFNTFATMEVGEPKHALAAAPAGSLWWNWSPSESGTMHVDISGSDIDGVVSVYYGTSLGSLVELASNLPLDGLRPDFVQFEGKKGKTYRIVVASLESDDLGYIRLRAEVNGQPDINPPYV</sequence>
<evidence type="ECO:0000256" key="1">
    <source>
        <dbReference type="ARBA" id="ARBA00011073"/>
    </source>
</evidence>
<reference evidence="6" key="1">
    <citation type="submission" date="2018-05" db="EMBL/GenBank/DDBJ databases">
        <authorList>
            <person name="Lanie J.A."/>
            <person name="Ng W.-L."/>
            <person name="Kazmierczak K.M."/>
            <person name="Andrzejewski T.M."/>
            <person name="Davidsen T.M."/>
            <person name="Wayne K.J."/>
            <person name="Tettelin H."/>
            <person name="Glass J.I."/>
            <person name="Rusch D."/>
            <person name="Podicherti R."/>
            <person name="Tsui H.-C.T."/>
            <person name="Winkler M.E."/>
        </authorList>
    </citation>
    <scope>NUCLEOTIDE SEQUENCE</scope>
</reference>
<dbReference type="PANTHER" id="PTHR43806">
    <property type="entry name" value="PEPTIDASE S8"/>
    <property type="match status" value="1"/>
</dbReference>
<dbReference type="PROSITE" id="PS00137">
    <property type="entry name" value="SUBTILASE_HIS"/>
    <property type="match status" value="1"/>
</dbReference>
<evidence type="ECO:0000256" key="2">
    <source>
        <dbReference type="ARBA" id="ARBA00022670"/>
    </source>
</evidence>
<evidence type="ECO:0000256" key="4">
    <source>
        <dbReference type="ARBA" id="ARBA00022825"/>
    </source>
</evidence>
<dbReference type="AlphaFoldDB" id="A0A382F9G9"/>
<dbReference type="CDD" id="cd07473">
    <property type="entry name" value="Peptidases_S8_Subtilisin_like"/>
    <property type="match status" value="1"/>
</dbReference>
<name>A0A382F9G9_9ZZZZ</name>
<organism evidence="6">
    <name type="scientific">marine metagenome</name>
    <dbReference type="NCBI Taxonomy" id="408172"/>
    <lineage>
        <taxon>unclassified sequences</taxon>
        <taxon>metagenomes</taxon>
        <taxon>ecological metagenomes</taxon>
    </lineage>
</organism>
<evidence type="ECO:0000259" key="5">
    <source>
        <dbReference type="Pfam" id="PF00082"/>
    </source>
</evidence>
<dbReference type="PRINTS" id="PR00723">
    <property type="entry name" value="SUBTILISIN"/>
</dbReference>
<dbReference type="EMBL" id="UINC01048776">
    <property type="protein sequence ID" value="SVB59738.1"/>
    <property type="molecule type" value="Genomic_DNA"/>
</dbReference>
<dbReference type="InterPro" id="IPR034204">
    <property type="entry name" value="PfSUB1-like_cat_dom"/>
</dbReference>
<comment type="similarity">
    <text evidence="1">Belongs to the peptidase S8 family.</text>
</comment>
<feature type="non-terminal residue" evidence="6">
    <location>
        <position position="1"/>
    </location>
</feature>
<dbReference type="InterPro" id="IPR050131">
    <property type="entry name" value="Peptidase_S8_subtilisin-like"/>
</dbReference>
<gene>
    <name evidence="6" type="ORF">METZ01_LOCUS212592</name>
</gene>
<dbReference type="GO" id="GO:0006508">
    <property type="term" value="P:proteolysis"/>
    <property type="evidence" value="ECO:0007669"/>
    <property type="project" value="UniProtKB-KW"/>
</dbReference>
<dbReference type="Gene3D" id="3.40.50.200">
    <property type="entry name" value="Peptidase S8/S53 domain"/>
    <property type="match status" value="1"/>
</dbReference>
<keyword evidence="3" id="KW-0378">Hydrolase</keyword>
<feature type="domain" description="Peptidase S8/S53" evidence="5">
    <location>
        <begin position="3"/>
        <end position="248"/>
    </location>
</feature>
<dbReference type="PANTHER" id="PTHR43806:SF11">
    <property type="entry name" value="CEREVISIN-RELATED"/>
    <property type="match status" value="1"/>
</dbReference>
<dbReference type="InterPro" id="IPR015500">
    <property type="entry name" value="Peptidase_S8_subtilisin-rel"/>
</dbReference>
<dbReference type="InterPro" id="IPR023828">
    <property type="entry name" value="Peptidase_S8_Ser-AS"/>
</dbReference>
<evidence type="ECO:0000313" key="6">
    <source>
        <dbReference type="EMBL" id="SVB59738.1"/>
    </source>
</evidence>
<keyword evidence="4" id="KW-0720">Serine protease</keyword>
<dbReference type="PROSITE" id="PS00138">
    <property type="entry name" value="SUBTILASE_SER"/>
    <property type="match status" value="1"/>
</dbReference>
<dbReference type="Pfam" id="PF00082">
    <property type="entry name" value="Peptidase_S8"/>
    <property type="match status" value="1"/>
</dbReference>
<dbReference type="GO" id="GO:0004252">
    <property type="term" value="F:serine-type endopeptidase activity"/>
    <property type="evidence" value="ECO:0007669"/>
    <property type="project" value="InterPro"/>
</dbReference>
<dbReference type="PROSITE" id="PS51892">
    <property type="entry name" value="SUBTILASE"/>
    <property type="match status" value="1"/>
</dbReference>
<proteinExistence type="inferred from homology"/>
<dbReference type="InterPro" id="IPR000209">
    <property type="entry name" value="Peptidase_S8/S53_dom"/>
</dbReference>
<protein>
    <recommendedName>
        <fullName evidence="5">Peptidase S8/S53 domain-containing protein</fullName>
    </recommendedName>
</protein>
<dbReference type="InterPro" id="IPR022398">
    <property type="entry name" value="Peptidase_S8_His-AS"/>
</dbReference>
<evidence type="ECO:0000256" key="3">
    <source>
        <dbReference type="ARBA" id="ARBA00022801"/>
    </source>
</evidence>
<accession>A0A382F9G9</accession>
<keyword evidence="2" id="KW-0645">Protease</keyword>
<dbReference type="InterPro" id="IPR036852">
    <property type="entry name" value="Peptidase_S8/S53_dom_sf"/>
</dbReference>